<dbReference type="PANTHER" id="PTHR47723">
    <property type="entry name" value="OS05G0353850 PROTEIN"/>
    <property type="match status" value="1"/>
</dbReference>
<name>A0A2I0IUU2_PUNGR</name>
<dbReference type="GO" id="GO:0004523">
    <property type="term" value="F:RNA-DNA hybrid ribonuclease activity"/>
    <property type="evidence" value="ECO:0007669"/>
    <property type="project" value="InterPro"/>
</dbReference>
<dbReference type="Pfam" id="PF13456">
    <property type="entry name" value="RVT_3"/>
    <property type="match status" value="1"/>
</dbReference>
<dbReference type="InterPro" id="IPR018247">
    <property type="entry name" value="EF_Hand_1_Ca_BS"/>
</dbReference>
<dbReference type="InterPro" id="IPR036397">
    <property type="entry name" value="RNaseH_sf"/>
</dbReference>
<reference evidence="3 4" key="1">
    <citation type="submission" date="2017-11" db="EMBL/GenBank/DDBJ databases">
        <title>De-novo sequencing of pomegranate (Punica granatum L.) genome.</title>
        <authorList>
            <person name="Akparov Z."/>
            <person name="Amiraslanov A."/>
            <person name="Hajiyeva S."/>
            <person name="Abbasov M."/>
            <person name="Kaur K."/>
            <person name="Hamwieh A."/>
            <person name="Solovyev V."/>
            <person name="Salamov A."/>
            <person name="Braich B."/>
            <person name="Kosarev P."/>
            <person name="Mahmoud A."/>
            <person name="Hajiyev E."/>
            <person name="Babayeva S."/>
            <person name="Izzatullayeva V."/>
            <person name="Mammadov A."/>
            <person name="Mammadov A."/>
            <person name="Sharifova S."/>
            <person name="Ojaghi J."/>
            <person name="Eynullazada K."/>
            <person name="Bayramov B."/>
            <person name="Abdulazimova A."/>
            <person name="Shahmuradov I."/>
        </authorList>
    </citation>
    <scope>NUCLEOTIDE SEQUENCE [LARGE SCALE GENOMIC DNA]</scope>
    <source>
        <strain evidence="4">cv. AG2017</strain>
        <tissue evidence="3">Leaf</tissue>
    </source>
</reference>
<feature type="domain" description="EF-hand" evidence="2">
    <location>
        <begin position="406"/>
        <end position="441"/>
    </location>
</feature>
<gene>
    <name evidence="3" type="ORF">CRG98_031904</name>
</gene>
<dbReference type="InterPro" id="IPR002048">
    <property type="entry name" value="EF_hand_dom"/>
</dbReference>
<dbReference type="GO" id="GO:0005509">
    <property type="term" value="F:calcium ion binding"/>
    <property type="evidence" value="ECO:0007669"/>
    <property type="project" value="InterPro"/>
</dbReference>
<proteinExistence type="predicted"/>
<dbReference type="SUPFAM" id="SSF53098">
    <property type="entry name" value="Ribonuclease H-like"/>
    <property type="match status" value="1"/>
</dbReference>
<dbReference type="GO" id="GO:0003676">
    <property type="term" value="F:nucleic acid binding"/>
    <property type="evidence" value="ECO:0007669"/>
    <property type="project" value="InterPro"/>
</dbReference>
<organism evidence="3 4">
    <name type="scientific">Punica granatum</name>
    <name type="common">Pomegranate</name>
    <dbReference type="NCBI Taxonomy" id="22663"/>
    <lineage>
        <taxon>Eukaryota</taxon>
        <taxon>Viridiplantae</taxon>
        <taxon>Streptophyta</taxon>
        <taxon>Embryophyta</taxon>
        <taxon>Tracheophyta</taxon>
        <taxon>Spermatophyta</taxon>
        <taxon>Magnoliopsida</taxon>
        <taxon>eudicotyledons</taxon>
        <taxon>Gunneridae</taxon>
        <taxon>Pentapetalae</taxon>
        <taxon>rosids</taxon>
        <taxon>malvids</taxon>
        <taxon>Myrtales</taxon>
        <taxon>Lythraceae</taxon>
        <taxon>Punica</taxon>
    </lineage>
</organism>
<keyword evidence="4" id="KW-1185">Reference proteome</keyword>
<keyword evidence="1" id="KW-0106">Calcium</keyword>
<dbReference type="PROSITE" id="PS50222">
    <property type="entry name" value="EF_HAND_2"/>
    <property type="match status" value="2"/>
</dbReference>
<dbReference type="Gene3D" id="1.10.238.10">
    <property type="entry name" value="EF-hand"/>
    <property type="match status" value="2"/>
</dbReference>
<evidence type="ECO:0000313" key="3">
    <source>
        <dbReference type="EMBL" id="PKI47771.1"/>
    </source>
</evidence>
<evidence type="ECO:0000256" key="1">
    <source>
        <dbReference type="ARBA" id="ARBA00022837"/>
    </source>
</evidence>
<comment type="caution">
    <text evidence="3">The sequence shown here is derived from an EMBL/GenBank/DDBJ whole genome shotgun (WGS) entry which is preliminary data.</text>
</comment>
<dbReference type="EMBL" id="PGOL01002464">
    <property type="protein sequence ID" value="PKI47771.1"/>
    <property type="molecule type" value="Genomic_DNA"/>
</dbReference>
<dbReference type="CDD" id="cd00051">
    <property type="entry name" value="EFh"/>
    <property type="match status" value="1"/>
</dbReference>
<dbReference type="InterPro" id="IPR053151">
    <property type="entry name" value="RNase_H-like"/>
</dbReference>
<dbReference type="CDD" id="cd06222">
    <property type="entry name" value="RNase_H_like"/>
    <property type="match status" value="1"/>
</dbReference>
<evidence type="ECO:0000259" key="2">
    <source>
        <dbReference type="PROSITE" id="PS50222"/>
    </source>
</evidence>
<dbReference type="InterPro" id="IPR002156">
    <property type="entry name" value="RNaseH_domain"/>
</dbReference>
<protein>
    <recommendedName>
        <fullName evidence="2">EF-hand domain-containing protein</fullName>
    </recommendedName>
</protein>
<dbReference type="InterPro" id="IPR012337">
    <property type="entry name" value="RNaseH-like_sf"/>
</dbReference>
<dbReference type="Pfam" id="PF13499">
    <property type="entry name" value="EF-hand_7"/>
    <property type="match status" value="1"/>
</dbReference>
<dbReference type="Proteomes" id="UP000233551">
    <property type="component" value="Unassembled WGS sequence"/>
</dbReference>
<dbReference type="InterPro" id="IPR011992">
    <property type="entry name" value="EF-hand-dom_pair"/>
</dbReference>
<dbReference type="PROSITE" id="PS00018">
    <property type="entry name" value="EF_HAND_1"/>
    <property type="match status" value="2"/>
</dbReference>
<dbReference type="AlphaFoldDB" id="A0A2I0IUU2"/>
<dbReference type="SUPFAM" id="SSF47473">
    <property type="entry name" value="EF-hand"/>
    <property type="match status" value="1"/>
</dbReference>
<dbReference type="Gene3D" id="3.30.420.10">
    <property type="entry name" value="Ribonuclease H-like superfamily/Ribonuclease H"/>
    <property type="match status" value="1"/>
</dbReference>
<evidence type="ECO:0000313" key="4">
    <source>
        <dbReference type="Proteomes" id="UP000233551"/>
    </source>
</evidence>
<dbReference type="InterPro" id="IPR044730">
    <property type="entry name" value="RNase_H-like_dom_plant"/>
</dbReference>
<accession>A0A2I0IUU2</accession>
<dbReference type="PANTHER" id="PTHR47723:SF19">
    <property type="entry name" value="POLYNUCLEOTIDYL TRANSFERASE, RIBONUCLEASE H-LIKE SUPERFAMILY PROTEIN"/>
    <property type="match status" value="1"/>
</dbReference>
<feature type="domain" description="EF-hand" evidence="2">
    <location>
        <begin position="368"/>
        <end position="403"/>
    </location>
</feature>
<dbReference type="SMART" id="SM00054">
    <property type="entry name" value="EFh"/>
    <property type="match status" value="2"/>
</dbReference>
<sequence>MQSTRIPQAITDEVERLCRNFIWGHTAERRRIHLVNWDTVAQPLSCGGLGIRRLKEFNDAFLAKICWGLMNDWANAVVPMELRENPVNAYVNNEGNWRWDLFSEFLPHQSVLKIASMVPPSMDRGEDRPFWNLSVRGLFTMGSAYKQFTKDIIAADNLLWKSIWRWKGPQRVDDESILHALRDCPSIQQMWQQLLVGRGMITLSSDNRVDWLLKNLSGSKFESNGCGHAYLVLVAGSSGVGATNRNRTVRNIGWILPDSGWLKLNIDGAAKGSLGMAGAGGFLRDDQGRWIGGFAQNIGVASVITTEMWGVRMGLALAWESGARRIILEVDSECLELLGAGLEPDRPEERAELELGEAAVSVLVEGAKDLAELREIFRSFDKNGDGSLTELELGEAAVSVLVEGAKDLAELREIFRSFDKNGDGSLTELELGEAAVSVLVEGAKDLAELRDLVLVQLHRSREEGHGKSRRERVECGERESLGHFLKN</sequence>